<evidence type="ECO:0000256" key="3">
    <source>
        <dbReference type="ARBA" id="ARBA00019890"/>
    </source>
</evidence>
<keyword evidence="5" id="KW-0964">Secreted</keyword>
<gene>
    <name evidence="13" type="ORF">WA026_003020</name>
</gene>
<dbReference type="GO" id="GO:0005737">
    <property type="term" value="C:cytoplasm"/>
    <property type="evidence" value="ECO:0007669"/>
    <property type="project" value="TreeGrafter"/>
</dbReference>
<protein>
    <recommendedName>
        <fullName evidence="3">Apolipoprotein D</fullName>
    </recommendedName>
</protein>
<feature type="domain" description="Lipocalin/cytosolic fatty-acid binding" evidence="12">
    <location>
        <begin position="41"/>
        <end position="187"/>
    </location>
</feature>
<evidence type="ECO:0000256" key="4">
    <source>
        <dbReference type="ARBA" id="ARBA00022448"/>
    </source>
</evidence>
<evidence type="ECO:0000256" key="1">
    <source>
        <dbReference type="ARBA" id="ARBA00004613"/>
    </source>
</evidence>
<sequence length="190" mass="21676">MNAYLIFAVLLAHGIQAQVLIVGKCPEIKEVQKNFDANKFVGTWYLVESYFAVFEIGKKCIEPVFSLNGNGTLLLRNRLVGKHSQKSTYFEGYSTTTGESGEAKFLFHFTSPPKLTGPTWPYWVLETDYDSYAVVWSCLQTPKVNNQLAWVLTRDRKPSQETLDKAHAVFDKNDLDKKHLFKTEQTNCPK</sequence>
<dbReference type="Pfam" id="PF00061">
    <property type="entry name" value="Lipocalin"/>
    <property type="match status" value="1"/>
</dbReference>
<dbReference type="FunFam" id="2.40.128.20:FF:000003">
    <property type="entry name" value="Apolipoprotein D"/>
    <property type="match status" value="1"/>
</dbReference>
<comment type="similarity">
    <text evidence="2 10 11">Belongs to the calycin superfamily. Lipocalin family.</text>
</comment>
<evidence type="ECO:0000313" key="14">
    <source>
        <dbReference type="Proteomes" id="UP001431783"/>
    </source>
</evidence>
<dbReference type="PRINTS" id="PR01273">
    <property type="entry name" value="INVTBRTCOLOR"/>
</dbReference>
<comment type="caution">
    <text evidence="13">The sequence shown here is derived from an EMBL/GenBank/DDBJ whole genome shotgun (WGS) entry which is preliminary data.</text>
</comment>
<dbReference type="InterPro" id="IPR000566">
    <property type="entry name" value="Lipocln_cytosolic_FA-bd_dom"/>
</dbReference>
<keyword evidence="4" id="KW-0813">Transport</keyword>
<dbReference type="GO" id="GO:0006629">
    <property type="term" value="P:lipid metabolic process"/>
    <property type="evidence" value="ECO:0007669"/>
    <property type="project" value="TreeGrafter"/>
</dbReference>
<dbReference type="PANTHER" id="PTHR10612">
    <property type="entry name" value="APOLIPOPROTEIN D"/>
    <property type="match status" value="1"/>
</dbReference>
<organism evidence="13 14">
    <name type="scientific">Henosepilachna vigintioctopunctata</name>
    <dbReference type="NCBI Taxonomy" id="420089"/>
    <lineage>
        <taxon>Eukaryota</taxon>
        <taxon>Metazoa</taxon>
        <taxon>Ecdysozoa</taxon>
        <taxon>Arthropoda</taxon>
        <taxon>Hexapoda</taxon>
        <taxon>Insecta</taxon>
        <taxon>Pterygota</taxon>
        <taxon>Neoptera</taxon>
        <taxon>Endopterygota</taxon>
        <taxon>Coleoptera</taxon>
        <taxon>Polyphaga</taxon>
        <taxon>Cucujiformia</taxon>
        <taxon>Coccinelloidea</taxon>
        <taxon>Coccinellidae</taxon>
        <taxon>Epilachninae</taxon>
        <taxon>Epilachnini</taxon>
        <taxon>Henosepilachna</taxon>
    </lineage>
</organism>
<keyword evidence="6 10" id="KW-0732">Signal</keyword>
<feature type="chain" id="PRO_5043115426" description="Apolipoprotein D" evidence="10">
    <location>
        <begin position="18"/>
        <end position="190"/>
    </location>
</feature>
<keyword evidence="9" id="KW-0325">Glycoprotein</keyword>
<dbReference type="GO" id="GO:0005576">
    <property type="term" value="C:extracellular region"/>
    <property type="evidence" value="ECO:0007669"/>
    <property type="project" value="UniProtKB-SubCell"/>
</dbReference>
<evidence type="ECO:0000256" key="9">
    <source>
        <dbReference type="ARBA" id="ARBA00023180"/>
    </source>
</evidence>
<dbReference type="AlphaFoldDB" id="A0AAW1TMV7"/>
<keyword evidence="7" id="KW-0446">Lipid-binding</keyword>
<comment type="subcellular location">
    <subcellularLocation>
        <location evidence="1">Secreted</location>
    </subcellularLocation>
</comment>
<evidence type="ECO:0000256" key="8">
    <source>
        <dbReference type="ARBA" id="ARBA00023157"/>
    </source>
</evidence>
<dbReference type="GO" id="GO:0000302">
    <property type="term" value="P:response to reactive oxygen species"/>
    <property type="evidence" value="ECO:0007669"/>
    <property type="project" value="TreeGrafter"/>
</dbReference>
<evidence type="ECO:0000256" key="11">
    <source>
        <dbReference type="RuleBase" id="RU003695"/>
    </source>
</evidence>
<dbReference type="GO" id="GO:0031409">
    <property type="term" value="F:pigment binding"/>
    <property type="evidence" value="ECO:0007669"/>
    <property type="project" value="InterPro"/>
</dbReference>
<dbReference type="InterPro" id="IPR022271">
    <property type="entry name" value="Lipocalin_ApoD"/>
</dbReference>
<dbReference type="Proteomes" id="UP001431783">
    <property type="component" value="Unassembled WGS sequence"/>
</dbReference>
<feature type="signal peptide" evidence="10">
    <location>
        <begin position="1"/>
        <end position="17"/>
    </location>
</feature>
<dbReference type="Gene3D" id="2.40.128.20">
    <property type="match status" value="1"/>
</dbReference>
<dbReference type="EMBL" id="JARQZJ010000001">
    <property type="protein sequence ID" value="KAK9869267.1"/>
    <property type="molecule type" value="Genomic_DNA"/>
</dbReference>
<dbReference type="InterPro" id="IPR012674">
    <property type="entry name" value="Calycin"/>
</dbReference>
<dbReference type="PIRSF" id="PIRSF036893">
    <property type="entry name" value="Lipocalin_ApoD"/>
    <property type="match status" value="1"/>
</dbReference>
<evidence type="ECO:0000256" key="6">
    <source>
        <dbReference type="ARBA" id="ARBA00022729"/>
    </source>
</evidence>
<evidence type="ECO:0000256" key="10">
    <source>
        <dbReference type="PIRNR" id="PIRNR036893"/>
    </source>
</evidence>
<dbReference type="InterPro" id="IPR022272">
    <property type="entry name" value="Lipocalin_CS"/>
</dbReference>
<evidence type="ECO:0000256" key="5">
    <source>
        <dbReference type="ARBA" id="ARBA00022525"/>
    </source>
</evidence>
<evidence type="ECO:0000256" key="2">
    <source>
        <dbReference type="ARBA" id="ARBA00006889"/>
    </source>
</evidence>
<evidence type="ECO:0000259" key="12">
    <source>
        <dbReference type="Pfam" id="PF00061"/>
    </source>
</evidence>
<dbReference type="InterPro" id="IPR003057">
    <property type="entry name" value="Invtbrt_color"/>
</dbReference>
<dbReference type="GO" id="GO:0008289">
    <property type="term" value="F:lipid binding"/>
    <property type="evidence" value="ECO:0007669"/>
    <property type="project" value="UniProtKB-KW"/>
</dbReference>
<dbReference type="SUPFAM" id="SSF50814">
    <property type="entry name" value="Lipocalins"/>
    <property type="match status" value="1"/>
</dbReference>
<keyword evidence="8" id="KW-1015">Disulfide bond</keyword>
<reference evidence="13 14" key="1">
    <citation type="submission" date="2023-03" db="EMBL/GenBank/DDBJ databases">
        <title>Genome insight into feeding habits of ladybird beetles.</title>
        <authorList>
            <person name="Li H.-S."/>
            <person name="Huang Y.-H."/>
            <person name="Pang H."/>
        </authorList>
    </citation>
    <scope>NUCLEOTIDE SEQUENCE [LARGE SCALE GENOMIC DNA]</scope>
    <source>
        <strain evidence="13">SYSU_2023b</strain>
        <tissue evidence="13">Whole body</tissue>
    </source>
</reference>
<accession>A0AAW1TMV7</accession>
<proteinExistence type="inferred from homology"/>
<evidence type="ECO:0000313" key="13">
    <source>
        <dbReference type="EMBL" id="KAK9869267.1"/>
    </source>
</evidence>
<keyword evidence="14" id="KW-1185">Reference proteome</keyword>
<evidence type="ECO:0000256" key="7">
    <source>
        <dbReference type="ARBA" id="ARBA00023121"/>
    </source>
</evidence>
<dbReference type="PROSITE" id="PS00213">
    <property type="entry name" value="LIPOCALIN"/>
    <property type="match status" value="1"/>
</dbReference>
<name>A0AAW1TMV7_9CUCU</name>
<dbReference type="PANTHER" id="PTHR10612:SF34">
    <property type="entry name" value="APOLIPOPROTEIN D"/>
    <property type="match status" value="1"/>
</dbReference>